<keyword evidence="4" id="KW-1185">Reference proteome</keyword>
<protein>
    <submittedName>
        <fullName evidence="2">Uncharacterized protein</fullName>
    </submittedName>
</protein>
<reference evidence="1 6" key="3">
    <citation type="submission" date="2019-07" db="EMBL/GenBank/DDBJ databases">
        <title>Whole genome shotgun sequence of Acetobacter tropicalis NBRC 16470.</title>
        <authorList>
            <person name="Hosoyama A."/>
            <person name="Uohara A."/>
            <person name="Ohji S."/>
            <person name="Ichikawa N."/>
        </authorList>
    </citation>
    <scope>NUCLEOTIDE SEQUENCE [LARGE SCALE GENOMIC DNA]</scope>
    <source>
        <strain evidence="1 6">NBRC 16470</strain>
    </source>
</reference>
<dbReference type="Proteomes" id="UP000029448">
    <property type="component" value="Unassembled WGS sequence"/>
</dbReference>
<evidence type="ECO:0000313" key="4">
    <source>
        <dbReference type="Proteomes" id="UP000029448"/>
    </source>
</evidence>
<comment type="caution">
    <text evidence="2">The sequence shown here is derived from an EMBL/GenBank/DDBJ whole genome shotgun (WGS) entry which is preliminary data.</text>
</comment>
<dbReference type="EMBL" id="LHZT01000082">
    <property type="protein sequence ID" value="KXV60820.1"/>
    <property type="molecule type" value="Genomic_DNA"/>
</dbReference>
<gene>
    <name evidence="3" type="ORF">AD947_01620</name>
    <name evidence="2" type="ORF">AtDm6_1610</name>
    <name evidence="1" type="ORF">ATR01nite_26480</name>
</gene>
<evidence type="ECO:0000313" key="6">
    <source>
        <dbReference type="Proteomes" id="UP000321800"/>
    </source>
</evidence>
<dbReference type="Proteomes" id="UP000075411">
    <property type="component" value="Unassembled WGS sequence"/>
</dbReference>
<reference evidence="2 4" key="1">
    <citation type="submission" date="2014-06" db="EMBL/GenBank/DDBJ databases">
        <title>Functional and comparative genomic analyses of the Drosophila gut microbiota identify candidate symbiosis factors.</title>
        <authorList>
            <person name="Newell P.D."/>
            <person name="Chaston J.M."/>
            <person name="Douglas A.E."/>
        </authorList>
    </citation>
    <scope>NUCLEOTIDE SEQUENCE [LARGE SCALE GENOMIC DNA]</scope>
    <source>
        <strain evidence="2 4">DmCS_006</strain>
    </source>
</reference>
<evidence type="ECO:0000313" key="5">
    <source>
        <dbReference type="Proteomes" id="UP000075411"/>
    </source>
</evidence>
<evidence type="ECO:0000313" key="3">
    <source>
        <dbReference type="EMBL" id="KXV60820.1"/>
    </source>
</evidence>
<evidence type="ECO:0000313" key="1">
    <source>
        <dbReference type="EMBL" id="GEL51573.1"/>
    </source>
</evidence>
<dbReference type="EMBL" id="JOKM01000057">
    <property type="protein sequence ID" value="KGB23651.1"/>
    <property type="molecule type" value="Genomic_DNA"/>
</dbReference>
<accession>A0A094ZMV1</accession>
<dbReference type="EMBL" id="BJVR01000043">
    <property type="protein sequence ID" value="GEL51573.1"/>
    <property type="molecule type" value="Genomic_DNA"/>
</dbReference>
<dbReference type="Proteomes" id="UP000321800">
    <property type="component" value="Unassembled WGS sequence"/>
</dbReference>
<organism evidence="2 4">
    <name type="scientific">Acetobacter tropicalis</name>
    <dbReference type="NCBI Taxonomy" id="104102"/>
    <lineage>
        <taxon>Bacteria</taxon>
        <taxon>Pseudomonadati</taxon>
        <taxon>Pseudomonadota</taxon>
        <taxon>Alphaproteobacteria</taxon>
        <taxon>Acetobacterales</taxon>
        <taxon>Acetobacteraceae</taxon>
        <taxon>Acetobacter</taxon>
    </lineage>
</organism>
<reference evidence="3 5" key="2">
    <citation type="submission" date="2015-06" db="EMBL/GenBank/DDBJ databases">
        <title>Improved classification and identification of acetic acid bacteria using matrix-assisted laser desorption/ionization time-of-flight mass spectrometry; Gluconobacter nephelii and Gluconobacter uchimurae are later heterotypic synonyms of Gluconobacter japonicus and Gluconobacter oxydans, respectively.</title>
        <authorList>
            <person name="Li L."/>
            <person name="Cleenwerck I."/>
            <person name="De Vuyst L."/>
            <person name="Vandamme P."/>
        </authorList>
    </citation>
    <scope>NUCLEOTIDE SEQUENCE [LARGE SCALE GENOMIC DNA]</scope>
    <source>
        <strain evidence="3 5">LMG 1663</strain>
    </source>
</reference>
<proteinExistence type="predicted"/>
<dbReference type="AlphaFoldDB" id="A0A094ZMV1"/>
<name>A0A094ZMV1_9PROT</name>
<evidence type="ECO:0000313" key="2">
    <source>
        <dbReference type="EMBL" id="KGB23651.1"/>
    </source>
</evidence>
<dbReference type="PATRIC" id="fig|104102.7.peg.1591"/>
<sequence length="60" mass="6869">MLAQHAYEIEVACLQTPFERTEKRQKRDRKGKKAAIFTAQTLPSITATPYDTIHDSSFEV</sequence>